<evidence type="ECO:0000313" key="3">
    <source>
        <dbReference type="Proteomes" id="UP000501466"/>
    </source>
</evidence>
<keyword evidence="3" id="KW-1185">Reference proteome</keyword>
<feature type="signal peptide" evidence="1">
    <location>
        <begin position="1"/>
        <end position="30"/>
    </location>
</feature>
<reference evidence="3" key="1">
    <citation type="submission" date="2019-11" db="EMBL/GenBank/DDBJ databases">
        <title>Isolation and characterization of two novel species in the genus Thiomicrorhabdus.</title>
        <authorList>
            <person name="Mochizuki J."/>
            <person name="Kojima H."/>
            <person name="Fukui M."/>
        </authorList>
    </citation>
    <scope>NUCLEOTIDE SEQUENCE [LARGE SCALE GENOMIC DNA]</scope>
    <source>
        <strain evidence="3">AkT22</strain>
    </source>
</reference>
<dbReference type="InterPro" id="IPR010870">
    <property type="entry name" value="Porin_O/P"/>
</dbReference>
<dbReference type="InterPro" id="IPR023614">
    <property type="entry name" value="Porin_dom_sf"/>
</dbReference>
<accession>A0A6F8PQN7</accession>
<evidence type="ECO:0000256" key="1">
    <source>
        <dbReference type="SAM" id="SignalP"/>
    </source>
</evidence>
<dbReference type="Gene3D" id="2.40.160.10">
    <property type="entry name" value="Porin"/>
    <property type="match status" value="1"/>
</dbReference>
<proteinExistence type="predicted"/>
<dbReference type="KEGG" id="tzo:THMIRHAT_21710"/>
<protein>
    <recommendedName>
        <fullName evidence="4">Porin</fullName>
    </recommendedName>
</protein>
<organism evidence="2 3">
    <name type="scientific">Thiosulfativibrio zosterae</name>
    <dbReference type="NCBI Taxonomy" id="2675053"/>
    <lineage>
        <taxon>Bacteria</taxon>
        <taxon>Pseudomonadati</taxon>
        <taxon>Pseudomonadota</taxon>
        <taxon>Gammaproteobacteria</taxon>
        <taxon>Thiotrichales</taxon>
        <taxon>Piscirickettsiaceae</taxon>
        <taxon>Thiosulfativibrio</taxon>
    </lineage>
</organism>
<feature type="chain" id="PRO_5026321438" description="Porin" evidence="1">
    <location>
        <begin position="31"/>
        <end position="427"/>
    </location>
</feature>
<sequence>MNNEVQSTQIKKTMLAAAVATALVAGNVQAANWLMLQGTEPANSAERAKVWGFVQAEYQQTDDTLLPSGKKAAFNQLAPDLSTSSGFNIKRARIGVRGANLPLDSKVNYFLLAEFGNNGITTGGNAGPGQVSDASITLNHIPGARIRVGQFKTPGVEESLQAAPVFNYVNFTTMTDRIINERQFTSSTGNTGRNGSNSSFRDIGVQVFDAFDVKGYELSYALMYGNGNGLNRSDNNKFKDLYTYVSLEKYFSDDKGPRAKSFKVFAWNQDGKRTLSDLGDKNRTRSGLGTTFFNGKFRAAAEYITADGMIYGGSSGGGLPSDGATFSVQADEKANGYYLDLGYRVIPKLELKVRYDTLNSGTEVATNERKFTTTTIGGQYFINKKTTLLVDYEMREASAPNLASTHAANKILDTMDNRIAIQLGVVF</sequence>
<dbReference type="AlphaFoldDB" id="A0A6F8PQN7"/>
<dbReference type="Proteomes" id="UP000501466">
    <property type="component" value="Chromosome"/>
</dbReference>
<dbReference type="RefSeq" id="WP_173292140.1">
    <property type="nucleotide sequence ID" value="NZ_AP021888.1"/>
</dbReference>
<evidence type="ECO:0008006" key="4">
    <source>
        <dbReference type="Google" id="ProtNLM"/>
    </source>
</evidence>
<dbReference type="Pfam" id="PF07396">
    <property type="entry name" value="Porin_O_P"/>
    <property type="match status" value="1"/>
</dbReference>
<keyword evidence="1" id="KW-0732">Signal</keyword>
<dbReference type="EMBL" id="AP021888">
    <property type="protein sequence ID" value="BBP44425.1"/>
    <property type="molecule type" value="Genomic_DNA"/>
</dbReference>
<gene>
    <name evidence="2" type="ORF">THMIRHAT_21710</name>
</gene>
<name>A0A6F8PQN7_9GAMM</name>
<dbReference type="SUPFAM" id="SSF56935">
    <property type="entry name" value="Porins"/>
    <property type="match status" value="1"/>
</dbReference>
<evidence type="ECO:0000313" key="2">
    <source>
        <dbReference type="EMBL" id="BBP44425.1"/>
    </source>
</evidence>